<dbReference type="EMBL" id="JAHXZJ010001864">
    <property type="protein sequence ID" value="KAH0549640.1"/>
    <property type="molecule type" value="Genomic_DNA"/>
</dbReference>
<comment type="caution">
    <text evidence="1">The sequence shown here is derived from an EMBL/GenBank/DDBJ whole genome shotgun (WGS) entry which is preliminary data.</text>
</comment>
<keyword evidence="2" id="KW-1185">Reference proteome</keyword>
<reference evidence="1 2" key="1">
    <citation type="journal article" date="2021" name="J. Hered.">
        <title>A chromosome-level genome assembly of the parasitoid wasp, Cotesia glomerata (Hymenoptera: Braconidae).</title>
        <authorList>
            <person name="Pinto B.J."/>
            <person name="Weis J.J."/>
            <person name="Gamble T."/>
            <person name="Ode P.J."/>
            <person name="Paul R."/>
            <person name="Zaspel J.M."/>
        </authorList>
    </citation>
    <scope>NUCLEOTIDE SEQUENCE [LARGE SCALE GENOMIC DNA]</scope>
    <source>
        <strain evidence="1">CgM1</strain>
    </source>
</reference>
<evidence type="ECO:0000313" key="1">
    <source>
        <dbReference type="EMBL" id="KAH0549640.1"/>
    </source>
</evidence>
<accession>A0AAV7IBI1</accession>
<name>A0AAV7IBI1_COTGL</name>
<dbReference type="AlphaFoldDB" id="A0AAV7IBI1"/>
<evidence type="ECO:0000313" key="2">
    <source>
        <dbReference type="Proteomes" id="UP000826195"/>
    </source>
</evidence>
<gene>
    <name evidence="1" type="ORF">KQX54_011572</name>
</gene>
<dbReference type="Proteomes" id="UP000826195">
    <property type="component" value="Unassembled WGS sequence"/>
</dbReference>
<sequence>MSRQVFIPHILQGYPLPAEIQHSLASRRKFIPWTGPQAPTSAVGALSIIRLGSGAGEQDFSVLPSLGHPLVLRIDFALEFLVQIDCSSQTWKPRSSVTTPW</sequence>
<proteinExistence type="predicted"/>
<organism evidence="1 2">
    <name type="scientific">Cotesia glomerata</name>
    <name type="common">Lepidopteran parasitic wasp</name>
    <name type="synonym">Apanteles glomeratus</name>
    <dbReference type="NCBI Taxonomy" id="32391"/>
    <lineage>
        <taxon>Eukaryota</taxon>
        <taxon>Metazoa</taxon>
        <taxon>Ecdysozoa</taxon>
        <taxon>Arthropoda</taxon>
        <taxon>Hexapoda</taxon>
        <taxon>Insecta</taxon>
        <taxon>Pterygota</taxon>
        <taxon>Neoptera</taxon>
        <taxon>Endopterygota</taxon>
        <taxon>Hymenoptera</taxon>
        <taxon>Apocrita</taxon>
        <taxon>Ichneumonoidea</taxon>
        <taxon>Braconidae</taxon>
        <taxon>Microgastrinae</taxon>
        <taxon>Cotesia</taxon>
    </lineage>
</organism>
<protein>
    <submittedName>
        <fullName evidence="1">Uncharacterized protein</fullName>
    </submittedName>
</protein>